<evidence type="ECO:0000256" key="5">
    <source>
        <dbReference type="ARBA" id="ARBA00022722"/>
    </source>
</evidence>
<dbReference type="InterPro" id="IPR038269">
    <property type="entry name" value="SCAN_sf"/>
</dbReference>
<dbReference type="InterPro" id="IPR050951">
    <property type="entry name" value="Retrovirus_Pol_polyprotein"/>
</dbReference>
<evidence type="ECO:0000256" key="9">
    <source>
        <dbReference type="ARBA" id="ARBA00039658"/>
    </source>
</evidence>
<dbReference type="GO" id="GO:0015074">
    <property type="term" value="P:DNA integration"/>
    <property type="evidence" value="ECO:0007669"/>
    <property type="project" value="InterPro"/>
</dbReference>
<dbReference type="InterPro" id="IPR043128">
    <property type="entry name" value="Rev_trsase/Diguanyl_cyclase"/>
</dbReference>
<reference evidence="13" key="1">
    <citation type="submission" date="2012-01" db="EMBL/GenBank/DDBJ databases">
        <title>The Genome Sequence of Oreochromis niloticus (Nile Tilapia).</title>
        <authorList>
            <consortium name="Broad Institute Genome Assembly Team"/>
            <consortium name="Broad Institute Sequencing Platform"/>
            <person name="Di Palma F."/>
            <person name="Johnson J."/>
            <person name="Lander E.S."/>
            <person name="Lindblad-Toh K."/>
        </authorList>
    </citation>
    <scope>NUCLEOTIDE SEQUENCE [LARGE SCALE GENOMIC DNA]</scope>
</reference>
<dbReference type="SUPFAM" id="SSF56672">
    <property type="entry name" value="DNA/RNA polymerases"/>
    <property type="match status" value="1"/>
</dbReference>
<dbReference type="InterPro" id="IPR041588">
    <property type="entry name" value="Integrase_H2C2"/>
</dbReference>
<proteinExistence type="inferred from homology"/>
<organism evidence="12 13">
    <name type="scientific">Oreochromis niloticus</name>
    <name type="common">Nile tilapia</name>
    <name type="synonym">Tilapia nilotica</name>
    <dbReference type="NCBI Taxonomy" id="8128"/>
    <lineage>
        <taxon>Eukaryota</taxon>
        <taxon>Metazoa</taxon>
        <taxon>Chordata</taxon>
        <taxon>Craniata</taxon>
        <taxon>Vertebrata</taxon>
        <taxon>Euteleostomi</taxon>
        <taxon>Actinopterygii</taxon>
        <taxon>Neopterygii</taxon>
        <taxon>Teleostei</taxon>
        <taxon>Neoteleostei</taxon>
        <taxon>Acanthomorphata</taxon>
        <taxon>Ovalentaria</taxon>
        <taxon>Cichlomorphae</taxon>
        <taxon>Cichliformes</taxon>
        <taxon>Cichlidae</taxon>
        <taxon>African cichlids</taxon>
        <taxon>Pseudocrenilabrinae</taxon>
        <taxon>Oreochromini</taxon>
        <taxon>Oreochromis</taxon>
    </lineage>
</organism>
<dbReference type="Ensembl" id="ENSONIT00000092636.1">
    <property type="protein sequence ID" value="ENSONIP00000068549.1"/>
    <property type="gene ID" value="ENSONIG00000031559.1"/>
</dbReference>
<evidence type="ECO:0000256" key="4">
    <source>
        <dbReference type="ARBA" id="ARBA00022695"/>
    </source>
</evidence>
<keyword evidence="3" id="KW-0808">Transferase</keyword>
<dbReference type="GO" id="GO:0004523">
    <property type="term" value="F:RNA-DNA hybrid ribonuclease activity"/>
    <property type="evidence" value="ECO:0007669"/>
    <property type="project" value="UniProtKB-EC"/>
</dbReference>
<dbReference type="InterPro" id="IPR054465">
    <property type="entry name" value="Integrase_p58-like_C"/>
</dbReference>
<dbReference type="FunFam" id="3.10.20.370:FF:000001">
    <property type="entry name" value="Retrovirus-related Pol polyprotein from transposon 17.6-like protein"/>
    <property type="match status" value="1"/>
</dbReference>
<dbReference type="PROSITE" id="PS50994">
    <property type="entry name" value="INTEGRASE"/>
    <property type="match status" value="1"/>
</dbReference>
<evidence type="ECO:0000256" key="8">
    <source>
        <dbReference type="ARBA" id="ARBA00022918"/>
    </source>
</evidence>
<dbReference type="FunFam" id="1.10.340.70:FF:000001">
    <property type="entry name" value="Retrovirus-related Pol polyprotein from transposon gypsy-like Protein"/>
    <property type="match status" value="1"/>
</dbReference>
<dbReference type="Gene3D" id="3.10.10.10">
    <property type="entry name" value="HIV Type 1 Reverse Transcriptase, subunit A, domain 1"/>
    <property type="match status" value="1"/>
</dbReference>
<dbReference type="Pfam" id="PF17921">
    <property type="entry name" value="Integrase_H2C2"/>
    <property type="match status" value="1"/>
</dbReference>
<evidence type="ECO:0000256" key="6">
    <source>
        <dbReference type="ARBA" id="ARBA00022759"/>
    </source>
</evidence>
<evidence type="ECO:0000256" key="2">
    <source>
        <dbReference type="ARBA" id="ARBA00012180"/>
    </source>
</evidence>
<keyword evidence="13" id="KW-1185">Reference proteome</keyword>
<dbReference type="FunFam" id="3.30.70.270:FF:000115">
    <property type="entry name" value="Polyprotein of retroviral origin, putative"/>
    <property type="match status" value="1"/>
</dbReference>
<keyword evidence="5" id="KW-0540">Nuclease</keyword>
<evidence type="ECO:0000256" key="1">
    <source>
        <dbReference type="ARBA" id="ARBA00010879"/>
    </source>
</evidence>
<dbReference type="FunFam" id="3.30.420.10:FF:000032">
    <property type="entry name" value="Retrovirus-related Pol polyprotein from transposon 297-like Protein"/>
    <property type="match status" value="1"/>
</dbReference>
<dbReference type="SUPFAM" id="SSF53098">
    <property type="entry name" value="Ribonuclease H-like"/>
    <property type="match status" value="1"/>
</dbReference>
<keyword evidence="8" id="KW-0695">RNA-directed DNA polymerase</keyword>
<evidence type="ECO:0000259" key="10">
    <source>
        <dbReference type="PROSITE" id="PS50804"/>
    </source>
</evidence>
<feature type="domain" description="SCAN box" evidence="10">
    <location>
        <begin position="230"/>
        <end position="308"/>
    </location>
</feature>
<accession>A0A669EAD0</accession>
<dbReference type="OMA" id="CFREVEA"/>
<dbReference type="InterPro" id="IPR036397">
    <property type="entry name" value="RNaseH_sf"/>
</dbReference>
<dbReference type="Pfam" id="PF22938">
    <property type="entry name" value="Integrase_p58_C"/>
    <property type="match status" value="1"/>
</dbReference>
<reference evidence="12" key="2">
    <citation type="submission" date="2025-08" db="UniProtKB">
        <authorList>
            <consortium name="Ensembl"/>
        </authorList>
    </citation>
    <scope>IDENTIFICATION</scope>
</reference>
<dbReference type="PANTHER" id="PTHR37984:SF5">
    <property type="entry name" value="PROTEIN NYNRIN-LIKE"/>
    <property type="match status" value="1"/>
</dbReference>
<dbReference type="Gene3D" id="1.10.4020.10">
    <property type="entry name" value="DNA breaking-rejoining enzymes"/>
    <property type="match status" value="1"/>
</dbReference>
<sequence length="1523" mass="169472">MATVDAFVQSPSEELLNSYTKEQLLKLVEHYDVDVGDKRLKDEIKGVLKAALVKKGVLPGKMQTLVAEVDQSVVSTAVALSFEQQKEWLLFQMERDKLSIEKERVRHPLEKEKMELEQYRLDLIKAGKLSGGVEAKESSPQGVETFDVVRNLRLVPKFDEKEPDAFFSLFERIAALREWPEADCVIMLQSVLTGKAQEAYSALSASDCQSFATVKDAVLKAYELVPEAYRQRFRSWRKLDKQSHIEFARDLTKHFNRWCSALGVSTFQDLCELMVLEQFKDRVPPEVATYIAEREVKTVSDAAKLADEYVLAHKGQFGGNSFSVGAPARGFGQTKFMSSGPAKANGAVKPSKFGQACNYCHGDGHWKAECPLLIGKLARSGKQVKPAALTIPAREISVVSRETPVSTKSDSESYSGFEDFVSDGFVSLPSLPGYVHKVPVKILRDTGAKDSFILASVLPFSQVTDTGECVLVQGMGLTTICAPLHKVRLSCSFVDDDICIGVRPALPLEGVHVILGNDLAGNRVWADSSLPVKSRVLNESHECEQGLSDFVACAVTRAAAKRDTEPVTQAEECQVEPDFIIPQHLSVSQQELVQAQHTDASLAELFRQVQPSVDARSAASGYFLHEDVLVRKWSPQGLDCVGRPVVQIVVPTKYRDEVLKCSHDKSGHLGVTKTYNYILRYFFWPCLKRDVSAYIKTCHICQVVGKPNQSIKPAPLCPIPAVSNPFEHLIIDCVGPLPRSKSGSEYLLTVMCQVTCYPAAYPLRTITAKSVVKALTQFISIFGIPKIIQSDQGSNFSSNLFAQVLKLLNITHNKASPYHPQSQGALERFHQTLKSLLRAYCTEMRSDWEEGLPWLLLAAREVCQESTGFSPNDLVFGHKVRGPLKVLCDKWLSGEPPVNLIDYVNGFRHRLYVAGQLAKQNLGKAQVKMKYCHDQRSDEQQFSEGDQVLALLPIAGSPFQARFAGPYTVVEKLSELNYLIATPDRRKRNQLCHVNLLKPYHVRPLSVGLSGSLISPSTSSPALTACTMAQSVCGGEDVAAPDDPVLLGRLKNSETLQNLEVLLGHLPTDKRAELSALIKSYPTLFRDTPSKTTLIEHDIDVGDAKPIRQRFYRVSEEKSKIMAKEVQYMLENNIAVPSSSCWASPCLLVEKADKSPRCCTDFRKVNAVTKPDSYPLPHIDDCIDRVGAAEYVSKFDLLKGYWQVPLTPRAQEISAFITPSGLYSYTVMGFGLRNAPATFQRLMNMVVNGLKGCAVYLDDVVVYSSTWEDHLDRIRTLFERLVWGNLTINLAKCEFAKATVTCLGKVVGQGYVRPVDAKVLAIKEFPVPVTKKELMRFLGLVGYYRCFCRNFSTVVAPLTDLLKAKVKFIWSAACQQAFRDVKALLCSEPVLLAPRLDQPFKLYVDASHIGAGAVLVQPDKQGTEHPVSFYSKKFNSHQLNYSVIEKEALALILALQHFRVYLDSARPIEVFSDHNPLTFLNSLQNPNQRLMRWALFLQPYSLDIQHIKGKDNVLADALSRAPL</sequence>
<dbReference type="InterPro" id="IPR003309">
    <property type="entry name" value="SCAN_dom"/>
</dbReference>
<keyword evidence="4" id="KW-0548">Nucleotidyltransferase</keyword>
<dbReference type="PANTHER" id="PTHR37984">
    <property type="entry name" value="PROTEIN CBG26694"/>
    <property type="match status" value="1"/>
</dbReference>
<keyword evidence="7" id="KW-0378">Hydrolase</keyword>
<dbReference type="InterPro" id="IPR012337">
    <property type="entry name" value="RNaseH-like_sf"/>
</dbReference>
<dbReference type="Pfam" id="PF02023">
    <property type="entry name" value="SCAN"/>
    <property type="match status" value="1"/>
</dbReference>
<dbReference type="Gene3D" id="3.30.70.270">
    <property type="match status" value="2"/>
</dbReference>
<dbReference type="GO" id="GO:0003676">
    <property type="term" value="F:nucleic acid binding"/>
    <property type="evidence" value="ECO:0007669"/>
    <property type="project" value="InterPro"/>
</dbReference>
<dbReference type="Gene3D" id="3.30.420.10">
    <property type="entry name" value="Ribonuclease H-like superfamily/Ribonuclease H"/>
    <property type="match status" value="1"/>
</dbReference>
<evidence type="ECO:0000256" key="7">
    <source>
        <dbReference type="ARBA" id="ARBA00022801"/>
    </source>
</evidence>
<dbReference type="InterPro" id="IPR043502">
    <property type="entry name" value="DNA/RNA_pol_sf"/>
</dbReference>
<protein>
    <recommendedName>
        <fullName evidence="9">Gypsy retrotransposon integrase-like protein 1</fullName>
        <ecNumber evidence="2">3.1.26.4</ecNumber>
    </recommendedName>
</protein>
<dbReference type="Pfam" id="PF00078">
    <property type="entry name" value="RVT_1"/>
    <property type="match status" value="1"/>
</dbReference>
<dbReference type="GeneTree" id="ENSGT01050000244855"/>
<evidence type="ECO:0000313" key="12">
    <source>
        <dbReference type="Ensembl" id="ENSONIP00000068549.1"/>
    </source>
</evidence>
<dbReference type="EC" id="3.1.26.4" evidence="2"/>
<dbReference type="Gene3D" id="1.10.340.70">
    <property type="match status" value="1"/>
</dbReference>
<dbReference type="Pfam" id="PF00665">
    <property type="entry name" value="rve"/>
    <property type="match status" value="1"/>
</dbReference>
<dbReference type="Proteomes" id="UP000005207">
    <property type="component" value="Linkage group LG2"/>
</dbReference>
<dbReference type="Pfam" id="PF17917">
    <property type="entry name" value="RT_RNaseH"/>
    <property type="match status" value="1"/>
</dbReference>
<dbReference type="InParanoid" id="A0A669EAD0"/>
<keyword evidence="6" id="KW-0255">Endonuclease</keyword>
<dbReference type="CDD" id="cd01647">
    <property type="entry name" value="RT_LTR"/>
    <property type="match status" value="1"/>
</dbReference>
<evidence type="ECO:0000259" key="11">
    <source>
        <dbReference type="PROSITE" id="PS50994"/>
    </source>
</evidence>
<dbReference type="PROSITE" id="PS50804">
    <property type="entry name" value="SCAN_BOX"/>
    <property type="match status" value="1"/>
</dbReference>
<reference evidence="12" key="3">
    <citation type="submission" date="2025-09" db="UniProtKB">
        <authorList>
            <consortium name="Ensembl"/>
        </authorList>
    </citation>
    <scope>IDENTIFICATION</scope>
</reference>
<comment type="similarity">
    <text evidence="1">Belongs to the beta type-B retroviral polymerase family. HERV class-II K(HML-2) pol subfamily.</text>
</comment>
<name>A0A669EAD0_ORENI</name>
<evidence type="ECO:0000313" key="13">
    <source>
        <dbReference type="Proteomes" id="UP000005207"/>
    </source>
</evidence>
<dbReference type="CDD" id="cd09274">
    <property type="entry name" value="RNase_HI_RT_Ty3"/>
    <property type="match status" value="1"/>
</dbReference>
<evidence type="ECO:0000256" key="3">
    <source>
        <dbReference type="ARBA" id="ARBA00022679"/>
    </source>
</evidence>
<dbReference type="GO" id="GO:0003964">
    <property type="term" value="F:RNA-directed DNA polymerase activity"/>
    <property type="evidence" value="ECO:0007669"/>
    <property type="project" value="UniProtKB-KW"/>
</dbReference>
<dbReference type="InterPro" id="IPR000477">
    <property type="entry name" value="RT_dom"/>
</dbReference>
<feature type="domain" description="Integrase catalytic" evidence="11">
    <location>
        <begin position="721"/>
        <end position="879"/>
    </location>
</feature>
<dbReference type="InterPro" id="IPR041373">
    <property type="entry name" value="RT_RNaseH"/>
</dbReference>
<dbReference type="SUPFAM" id="SSF47353">
    <property type="entry name" value="Retrovirus capsid dimerization domain-like"/>
    <property type="match status" value="1"/>
</dbReference>
<dbReference type="InterPro" id="IPR001584">
    <property type="entry name" value="Integrase_cat-core"/>
</dbReference>